<reference evidence="3" key="1">
    <citation type="submission" date="2020-07" db="EMBL/GenBank/DDBJ databases">
        <title>Ralstonia phages.</title>
        <authorList>
            <person name="Trotereau A."/>
            <person name="Boyer C."/>
            <person name="Torres-Barcelo C."/>
        </authorList>
    </citation>
    <scope>NUCLEOTIDE SEQUENCE [LARGE SCALE GENOMIC DNA]</scope>
</reference>
<dbReference type="SUPFAM" id="SSF52540">
    <property type="entry name" value="P-loop containing nucleoside triphosphate hydrolases"/>
    <property type="match status" value="1"/>
</dbReference>
<dbReference type="SMART" id="SM00382">
    <property type="entry name" value="AAA"/>
    <property type="match status" value="1"/>
</dbReference>
<name>A0A7G5B8N6_9CAUD</name>
<protein>
    <submittedName>
        <fullName evidence="3">Chromosomal replication initiator protein</fullName>
    </submittedName>
</protein>
<dbReference type="EMBL" id="MT740730">
    <property type="protein sequence ID" value="QMV32659.1"/>
    <property type="molecule type" value="Genomic_DNA"/>
</dbReference>
<dbReference type="Proteomes" id="UP000515365">
    <property type="component" value="Segment"/>
</dbReference>
<dbReference type="RefSeq" id="YP_010078222.1">
    <property type="nucleotide sequence ID" value="NC_054956.1"/>
</dbReference>
<dbReference type="GeneID" id="65067136"/>
<evidence type="ECO:0000259" key="2">
    <source>
        <dbReference type="SMART" id="SM00382"/>
    </source>
</evidence>
<gene>
    <name evidence="3" type="primary">dnaA</name>
    <name evidence="3" type="ORF">B2_00025</name>
</gene>
<evidence type="ECO:0000313" key="3">
    <source>
        <dbReference type="EMBL" id="QMV32659.1"/>
    </source>
</evidence>
<dbReference type="KEGG" id="vg:65067136"/>
<proteinExistence type="predicted"/>
<dbReference type="Gene3D" id="3.40.50.300">
    <property type="entry name" value="P-loop containing nucleotide triphosphate hydrolases"/>
    <property type="match status" value="1"/>
</dbReference>
<organism evidence="3 4">
    <name type="scientific">Ralstonia phage Cimandef</name>
    <dbReference type="NCBI Taxonomy" id="2759720"/>
    <lineage>
        <taxon>Viruses</taxon>
        <taxon>Duplodnaviria</taxon>
        <taxon>Heunggongvirae</taxon>
        <taxon>Uroviricota</taxon>
        <taxon>Caudoviricetes</taxon>
        <taxon>Cimandefvirus</taxon>
        <taxon>Cimandefvirus cimandef</taxon>
    </lineage>
</organism>
<dbReference type="CDD" id="cd00009">
    <property type="entry name" value="AAA"/>
    <property type="match status" value="1"/>
</dbReference>
<feature type="domain" description="AAA+ ATPase" evidence="2">
    <location>
        <begin position="126"/>
        <end position="252"/>
    </location>
</feature>
<dbReference type="Pfam" id="PF01695">
    <property type="entry name" value="IstB_IS21"/>
    <property type="match status" value="1"/>
</dbReference>
<keyword evidence="4" id="KW-1185">Reference proteome</keyword>
<keyword evidence="1" id="KW-0175">Coiled coil</keyword>
<dbReference type="PANTHER" id="PTHR30050">
    <property type="entry name" value="CHROMOSOMAL REPLICATION INITIATOR PROTEIN DNAA"/>
    <property type="match status" value="1"/>
</dbReference>
<dbReference type="GO" id="GO:0006260">
    <property type="term" value="P:DNA replication"/>
    <property type="evidence" value="ECO:0007669"/>
    <property type="project" value="TreeGrafter"/>
</dbReference>
<dbReference type="GO" id="GO:0005524">
    <property type="term" value="F:ATP binding"/>
    <property type="evidence" value="ECO:0007669"/>
    <property type="project" value="InterPro"/>
</dbReference>
<dbReference type="InterPro" id="IPR027417">
    <property type="entry name" value="P-loop_NTPase"/>
</dbReference>
<feature type="coiled-coil region" evidence="1">
    <location>
        <begin position="53"/>
        <end position="80"/>
    </location>
</feature>
<sequence length="268" mass="30534">MNSIGNFLPEGGAINPKRFERESNCDVHGAYTERGGSLTGREDRIMWFGCPECSKAAREREEAEERAREERERQQRIERRMKLSGIPMGFRDRTFDSFVAETPEQQHAVSVAREFADNFWTRHAPAGTFLVFGGNPGTGKSHLAIAAAQSVMQRGTAMYLDAMDLIRRVRATWRRDSEQSEEDVLHMLGGTLDLLVIDEIGVQRGTEDEQMILFDVLNRRYRDLRPTILLTNLGGKALAEFLGPRVMDRLMERSIMVAFKWGSHRAKL</sequence>
<evidence type="ECO:0000313" key="4">
    <source>
        <dbReference type="Proteomes" id="UP000515365"/>
    </source>
</evidence>
<dbReference type="PANTHER" id="PTHR30050:SF4">
    <property type="entry name" value="ATP-BINDING PROTEIN RV3427C IN INSERTION SEQUENCE-RELATED"/>
    <property type="match status" value="1"/>
</dbReference>
<accession>A0A7G5B8N6</accession>
<dbReference type="InterPro" id="IPR002611">
    <property type="entry name" value="IstB_ATP-bd"/>
</dbReference>
<evidence type="ECO:0000256" key="1">
    <source>
        <dbReference type="SAM" id="Coils"/>
    </source>
</evidence>
<dbReference type="InterPro" id="IPR003593">
    <property type="entry name" value="AAA+_ATPase"/>
</dbReference>